<gene>
    <name evidence="2" type="ORF">ACFPIJ_42900</name>
</gene>
<name>A0ABV9WAV5_9ACTN</name>
<reference evidence="3" key="1">
    <citation type="journal article" date="2019" name="Int. J. Syst. Evol. Microbiol.">
        <title>The Global Catalogue of Microorganisms (GCM) 10K type strain sequencing project: providing services to taxonomists for standard genome sequencing and annotation.</title>
        <authorList>
            <consortium name="The Broad Institute Genomics Platform"/>
            <consortium name="The Broad Institute Genome Sequencing Center for Infectious Disease"/>
            <person name="Wu L."/>
            <person name="Ma J."/>
        </authorList>
    </citation>
    <scope>NUCLEOTIDE SEQUENCE [LARGE SCALE GENOMIC DNA]</scope>
    <source>
        <strain evidence="3">CGMCC 4.7152</strain>
    </source>
</reference>
<feature type="domain" description="VOC" evidence="1">
    <location>
        <begin position="11"/>
        <end position="128"/>
    </location>
</feature>
<dbReference type="PANTHER" id="PTHR35908">
    <property type="entry name" value="HYPOTHETICAL FUSION PROTEIN"/>
    <property type="match status" value="1"/>
</dbReference>
<dbReference type="PANTHER" id="PTHR35908:SF1">
    <property type="entry name" value="CONSERVED PROTEIN"/>
    <property type="match status" value="1"/>
</dbReference>
<protein>
    <submittedName>
        <fullName evidence="2">VOC family protein</fullName>
    </submittedName>
</protein>
<dbReference type="Proteomes" id="UP001595912">
    <property type="component" value="Unassembled WGS sequence"/>
</dbReference>
<dbReference type="InterPro" id="IPR029068">
    <property type="entry name" value="Glyas_Bleomycin-R_OHBP_Dase"/>
</dbReference>
<accession>A0ABV9WAV5</accession>
<dbReference type="PROSITE" id="PS51819">
    <property type="entry name" value="VOC"/>
    <property type="match status" value="1"/>
</dbReference>
<dbReference type="EMBL" id="JBHSIU010000066">
    <property type="protein sequence ID" value="MFC5004562.1"/>
    <property type="molecule type" value="Genomic_DNA"/>
</dbReference>
<dbReference type="Gene3D" id="3.10.180.10">
    <property type="entry name" value="2,3-Dihydroxybiphenyl 1,2-Dioxygenase, domain 1"/>
    <property type="match status" value="1"/>
</dbReference>
<comment type="caution">
    <text evidence="2">The sequence shown here is derived from an EMBL/GenBank/DDBJ whole genome shotgun (WGS) entry which is preliminary data.</text>
</comment>
<dbReference type="InterPro" id="IPR037523">
    <property type="entry name" value="VOC_core"/>
</dbReference>
<dbReference type="CDD" id="cd06587">
    <property type="entry name" value="VOC"/>
    <property type="match status" value="1"/>
</dbReference>
<dbReference type="InterPro" id="IPR041581">
    <property type="entry name" value="Glyoxalase_6"/>
</dbReference>
<dbReference type="Pfam" id="PF18029">
    <property type="entry name" value="Glyoxalase_6"/>
    <property type="match status" value="1"/>
</dbReference>
<evidence type="ECO:0000259" key="1">
    <source>
        <dbReference type="PROSITE" id="PS51819"/>
    </source>
</evidence>
<evidence type="ECO:0000313" key="2">
    <source>
        <dbReference type="EMBL" id="MFC5004562.1"/>
    </source>
</evidence>
<evidence type="ECO:0000313" key="3">
    <source>
        <dbReference type="Proteomes" id="UP001595912"/>
    </source>
</evidence>
<sequence>MTGDDAHRSGLVEWMALTVDCPEPNVMADFYAALLGGTVTRRSAGEAKLDAAGRLIYFRAQPGYRPPTWPSPEVPLHAHFDYVVEDPHAAAQHLLRLGGSLAAHQDPSDPHLLVMLDPAGHPFCLIRSSAAGRY</sequence>
<dbReference type="RefSeq" id="WP_380124571.1">
    <property type="nucleotide sequence ID" value="NZ_JBHSIU010000066.1"/>
</dbReference>
<keyword evidence="3" id="KW-1185">Reference proteome</keyword>
<proteinExistence type="predicted"/>
<organism evidence="2 3">
    <name type="scientific">Dactylosporangium cerinum</name>
    <dbReference type="NCBI Taxonomy" id="1434730"/>
    <lineage>
        <taxon>Bacteria</taxon>
        <taxon>Bacillati</taxon>
        <taxon>Actinomycetota</taxon>
        <taxon>Actinomycetes</taxon>
        <taxon>Micromonosporales</taxon>
        <taxon>Micromonosporaceae</taxon>
        <taxon>Dactylosporangium</taxon>
    </lineage>
</organism>
<dbReference type="SUPFAM" id="SSF54593">
    <property type="entry name" value="Glyoxalase/Bleomycin resistance protein/Dihydroxybiphenyl dioxygenase"/>
    <property type="match status" value="1"/>
</dbReference>